<proteinExistence type="predicted"/>
<evidence type="ECO:0000313" key="2">
    <source>
        <dbReference type="Proteomes" id="UP000736787"/>
    </source>
</evidence>
<organism evidence="1 2">
    <name type="scientific">Phytophthora cactorum</name>
    <dbReference type="NCBI Taxonomy" id="29920"/>
    <lineage>
        <taxon>Eukaryota</taxon>
        <taxon>Sar</taxon>
        <taxon>Stramenopiles</taxon>
        <taxon>Oomycota</taxon>
        <taxon>Peronosporomycetes</taxon>
        <taxon>Peronosporales</taxon>
        <taxon>Peronosporaceae</taxon>
        <taxon>Phytophthora</taxon>
    </lineage>
</organism>
<sequence>MDAFQLYKRYAIAFDDHIVNRFGSLYYRPTEFIDKNATPLEKMARAQVWAEQGMPDLYLTDEFKKKKTSG</sequence>
<accession>A0A8T1D0F8</accession>
<evidence type="ECO:0000313" key="1">
    <source>
        <dbReference type="EMBL" id="KAG2931203.1"/>
    </source>
</evidence>
<protein>
    <submittedName>
        <fullName evidence="1">Uncharacterized protein</fullName>
    </submittedName>
</protein>
<dbReference type="AlphaFoldDB" id="A0A8T1D0F8"/>
<gene>
    <name evidence="1" type="ORF">PC117_g13540</name>
</gene>
<dbReference type="VEuPathDB" id="FungiDB:PC110_g6251"/>
<comment type="caution">
    <text evidence="1">The sequence shown here is derived from an EMBL/GenBank/DDBJ whole genome shotgun (WGS) entry which is preliminary data.</text>
</comment>
<dbReference type="EMBL" id="RCMK01000399">
    <property type="protein sequence ID" value="KAG2931203.1"/>
    <property type="molecule type" value="Genomic_DNA"/>
</dbReference>
<dbReference type="Proteomes" id="UP000736787">
    <property type="component" value="Unassembled WGS sequence"/>
</dbReference>
<name>A0A8T1D0F8_9STRA</name>
<reference evidence="1" key="1">
    <citation type="submission" date="2018-10" db="EMBL/GenBank/DDBJ databases">
        <title>Effector identification in a new, highly contiguous assembly of the strawberry crown rot pathogen Phytophthora cactorum.</title>
        <authorList>
            <person name="Armitage A.D."/>
            <person name="Nellist C.F."/>
            <person name="Bates H."/>
            <person name="Vickerstaff R.J."/>
            <person name="Harrison R.J."/>
        </authorList>
    </citation>
    <scope>NUCLEOTIDE SEQUENCE</scope>
    <source>
        <strain evidence="1">4040</strain>
    </source>
</reference>